<feature type="compositionally biased region" description="Basic and acidic residues" evidence="8">
    <location>
        <begin position="1"/>
        <end position="10"/>
    </location>
</feature>
<dbReference type="EC" id="2.7.11.1" evidence="1"/>
<dbReference type="CDD" id="cd22666">
    <property type="entry name" value="FHA_CHK2"/>
    <property type="match status" value="1"/>
</dbReference>
<evidence type="ECO:0000256" key="6">
    <source>
        <dbReference type="ARBA" id="ARBA00047899"/>
    </source>
</evidence>
<comment type="catalytic activity">
    <reaction evidence="6">
        <text>L-threonyl-[protein] + ATP = O-phospho-L-threonyl-[protein] + ADP + H(+)</text>
        <dbReference type="Rhea" id="RHEA:46608"/>
        <dbReference type="Rhea" id="RHEA-COMP:11060"/>
        <dbReference type="Rhea" id="RHEA-COMP:11605"/>
        <dbReference type="ChEBI" id="CHEBI:15378"/>
        <dbReference type="ChEBI" id="CHEBI:30013"/>
        <dbReference type="ChEBI" id="CHEBI:30616"/>
        <dbReference type="ChEBI" id="CHEBI:61977"/>
        <dbReference type="ChEBI" id="CHEBI:456216"/>
        <dbReference type="EC" id="2.7.11.1"/>
    </reaction>
</comment>
<evidence type="ECO:0000256" key="2">
    <source>
        <dbReference type="ARBA" id="ARBA00022527"/>
    </source>
</evidence>
<proteinExistence type="predicted"/>
<comment type="catalytic activity">
    <reaction evidence="7">
        <text>L-seryl-[protein] + ATP = O-phospho-L-seryl-[protein] + ADP + H(+)</text>
        <dbReference type="Rhea" id="RHEA:17989"/>
        <dbReference type="Rhea" id="RHEA-COMP:9863"/>
        <dbReference type="Rhea" id="RHEA-COMP:11604"/>
        <dbReference type="ChEBI" id="CHEBI:15378"/>
        <dbReference type="ChEBI" id="CHEBI:29999"/>
        <dbReference type="ChEBI" id="CHEBI:30616"/>
        <dbReference type="ChEBI" id="CHEBI:83421"/>
        <dbReference type="ChEBI" id="CHEBI:456216"/>
        <dbReference type="EC" id="2.7.11.1"/>
    </reaction>
</comment>
<dbReference type="GeneTree" id="ENSGT00800000124190"/>
<keyword evidence="12" id="KW-1185">Reference proteome</keyword>
<dbReference type="Pfam" id="PF00069">
    <property type="entry name" value="Pkinase"/>
    <property type="match status" value="1"/>
</dbReference>
<dbReference type="GO" id="GO:0005737">
    <property type="term" value="C:cytoplasm"/>
    <property type="evidence" value="ECO:0007669"/>
    <property type="project" value="TreeGrafter"/>
</dbReference>
<dbReference type="GO" id="GO:0004674">
    <property type="term" value="F:protein serine/threonine kinase activity"/>
    <property type="evidence" value="ECO:0007669"/>
    <property type="project" value="UniProtKB-KW"/>
</dbReference>
<feature type="region of interest" description="Disordered" evidence="8">
    <location>
        <begin position="1"/>
        <end position="98"/>
    </location>
</feature>
<dbReference type="InterPro" id="IPR008271">
    <property type="entry name" value="Ser/Thr_kinase_AS"/>
</dbReference>
<dbReference type="InterPro" id="IPR000719">
    <property type="entry name" value="Prot_kinase_dom"/>
</dbReference>
<dbReference type="FunFam" id="2.60.200.20:FF:000079">
    <property type="entry name" value="Checkpoint kinase 2"/>
    <property type="match status" value="1"/>
</dbReference>
<reference evidence="11" key="2">
    <citation type="submission" date="2025-09" db="UniProtKB">
        <authorList>
            <consortium name="Ensembl"/>
        </authorList>
    </citation>
    <scope>IDENTIFICATION</scope>
</reference>
<feature type="domain" description="Protein kinase" evidence="10">
    <location>
        <begin position="217"/>
        <end position="467"/>
    </location>
</feature>
<evidence type="ECO:0000259" key="9">
    <source>
        <dbReference type="PROSITE" id="PS50006"/>
    </source>
</evidence>
<dbReference type="PANTHER" id="PTHR44167:SF24">
    <property type="entry name" value="SERINE_THREONINE-PROTEIN KINASE CHK2"/>
    <property type="match status" value="1"/>
</dbReference>
<keyword evidence="3" id="KW-0547">Nucleotide-binding</keyword>
<feature type="domain" description="FHA" evidence="9">
    <location>
        <begin position="115"/>
        <end position="172"/>
    </location>
</feature>
<protein>
    <recommendedName>
        <fullName evidence="1">non-specific serine/threonine protein kinase</fullName>
        <ecNumber evidence="1">2.7.11.1</ecNumber>
    </recommendedName>
</protein>
<evidence type="ECO:0000313" key="11">
    <source>
        <dbReference type="Ensembl" id="ENSSLUP00000039160.1"/>
    </source>
</evidence>
<dbReference type="FunFam" id="3.30.200.20:FF:000255">
    <property type="entry name" value="serine/threonine-protein kinase Chk2 isoform X1"/>
    <property type="match status" value="1"/>
</dbReference>
<dbReference type="Proteomes" id="UP000694568">
    <property type="component" value="Unplaced"/>
</dbReference>
<dbReference type="SUPFAM" id="SSF56112">
    <property type="entry name" value="Protein kinase-like (PK-like)"/>
    <property type="match status" value="1"/>
</dbReference>
<feature type="compositionally biased region" description="Low complexity" evidence="8">
    <location>
        <begin position="11"/>
        <end position="75"/>
    </location>
</feature>
<gene>
    <name evidence="11" type="primary">chek2</name>
</gene>
<dbReference type="Pfam" id="PF00498">
    <property type="entry name" value="FHA"/>
    <property type="match status" value="1"/>
</dbReference>
<sequence length="510" mass="57194">MSEEKPHEGEQPQSTLSQAQSTQSTLSQAQSTQSPSQPQSTQSPSQAQSTQSKSQTGSSSSSGPTSSSGSGTLSSVDTIPVTLPSVPEEPEPQPWGRLLPMAQGFRSLDCLEDQYLFGRGSKCNYVLDDPDEKGSKKFRIYSKKHFRIYREGSEVFVEDSSNNGTFVDGVLVGKDRKLPLTNNAVLALAEQRNRVFVFIDLMSADQSSLPRELQEKYVLTRRIGTGVCGEVKLAFERSSCRKFAVKIINKKNFQSEGTATRNAQTEIEILQRVDHPCLIKTEDFYQTEDCYYIVLELMEGGELFHRVKSQQQLDESVAKLYFYQMLRAVKYLHNKGIIHRDLKPENILLSSQDNECLIKVTDFNQSRILDESLLMRSLCGTPSYLAPEVFTSTSGYGLAVDARSCLTLRLPVCLTSITEQIIRGEFTMVPSKWRHISDPAKDVVRKLLVVDPSKRMTIEEALQHPWLQVTMATLYIQTSSRKKRGRGEGEEEEEEEPLAKRSQAPPPAPE</sequence>
<dbReference type="FunFam" id="1.10.510.10:FF:000571">
    <property type="entry name" value="Maternal embryonic leucine zipper kinase"/>
    <property type="match status" value="1"/>
</dbReference>
<organism evidence="11 12">
    <name type="scientific">Sander lucioperca</name>
    <name type="common">Pike-perch</name>
    <name type="synonym">Perca lucioperca</name>
    <dbReference type="NCBI Taxonomy" id="283035"/>
    <lineage>
        <taxon>Eukaryota</taxon>
        <taxon>Metazoa</taxon>
        <taxon>Chordata</taxon>
        <taxon>Craniata</taxon>
        <taxon>Vertebrata</taxon>
        <taxon>Euteleostomi</taxon>
        <taxon>Actinopterygii</taxon>
        <taxon>Neopterygii</taxon>
        <taxon>Teleostei</taxon>
        <taxon>Neoteleostei</taxon>
        <taxon>Acanthomorphata</taxon>
        <taxon>Eupercaria</taxon>
        <taxon>Perciformes</taxon>
        <taxon>Percoidei</taxon>
        <taxon>Percidae</taxon>
        <taxon>Luciopercinae</taxon>
        <taxon>Sander</taxon>
    </lineage>
</organism>
<keyword evidence="5" id="KW-0067">ATP-binding</keyword>
<dbReference type="SMART" id="SM00220">
    <property type="entry name" value="S_TKc"/>
    <property type="match status" value="1"/>
</dbReference>
<dbReference type="GO" id="GO:0044773">
    <property type="term" value="P:mitotic DNA damage checkpoint signaling"/>
    <property type="evidence" value="ECO:0007669"/>
    <property type="project" value="TreeGrafter"/>
</dbReference>
<dbReference type="PROSITE" id="PS50011">
    <property type="entry name" value="PROTEIN_KINASE_DOM"/>
    <property type="match status" value="1"/>
</dbReference>
<dbReference type="Gene3D" id="1.10.510.10">
    <property type="entry name" value="Transferase(Phosphotransferase) domain 1"/>
    <property type="match status" value="1"/>
</dbReference>
<evidence type="ECO:0000256" key="3">
    <source>
        <dbReference type="ARBA" id="ARBA00022741"/>
    </source>
</evidence>
<dbReference type="Gene3D" id="3.30.200.20">
    <property type="entry name" value="Phosphorylase Kinase, domain 1"/>
    <property type="match status" value="1"/>
</dbReference>
<dbReference type="InterPro" id="IPR011009">
    <property type="entry name" value="Kinase-like_dom_sf"/>
</dbReference>
<dbReference type="SUPFAM" id="SSF49879">
    <property type="entry name" value="SMAD/FHA domain"/>
    <property type="match status" value="1"/>
</dbReference>
<evidence type="ECO:0000256" key="4">
    <source>
        <dbReference type="ARBA" id="ARBA00022777"/>
    </source>
</evidence>
<dbReference type="GO" id="GO:0005634">
    <property type="term" value="C:nucleus"/>
    <property type="evidence" value="ECO:0007669"/>
    <property type="project" value="TreeGrafter"/>
</dbReference>
<keyword evidence="4" id="KW-0418">Kinase</keyword>
<keyword evidence="4" id="KW-0808">Transferase</keyword>
<dbReference type="Gene3D" id="2.60.200.20">
    <property type="match status" value="1"/>
</dbReference>
<dbReference type="SMART" id="SM00240">
    <property type="entry name" value="FHA"/>
    <property type="match status" value="1"/>
</dbReference>
<evidence type="ECO:0000256" key="7">
    <source>
        <dbReference type="ARBA" id="ARBA00048679"/>
    </source>
</evidence>
<evidence type="ECO:0000259" key="10">
    <source>
        <dbReference type="PROSITE" id="PS50011"/>
    </source>
</evidence>
<dbReference type="InterPro" id="IPR000253">
    <property type="entry name" value="FHA_dom"/>
</dbReference>
<dbReference type="InterPro" id="IPR008984">
    <property type="entry name" value="SMAD_FHA_dom_sf"/>
</dbReference>
<dbReference type="PANTHER" id="PTHR44167">
    <property type="entry name" value="OVARIAN-SPECIFIC SERINE/THREONINE-PROTEIN KINASE LOK-RELATED"/>
    <property type="match status" value="1"/>
</dbReference>
<evidence type="ECO:0000256" key="5">
    <source>
        <dbReference type="ARBA" id="ARBA00022840"/>
    </source>
</evidence>
<dbReference type="GO" id="GO:0005524">
    <property type="term" value="F:ATP binding"/>
    <property type="evidence" value="ECO:0007669"/>
    <property type="project" value="UniProtKB-KW"/>
</dbReference>
<keyword evidence="2" id="KW-0723">Serine/threonine-protein kinase</keyword>
<dbReference type="AlphaFoldDB" id="A0A8C9ZG61"/>
<evidence type="ECO:0000256" key="1">
    <source>
        <dbReference type="ARBA" id="ARBA00012513"/>
    </source>
</evidence>
<dbReference type="Ensembl" id="ENSSLUT00000040441.1">
    <property type="protein sequence ID" value="ENSSLUP00000039160.1"/>
    <property type="gene ID" value="ENSSLUG00000017525.1"/>
</dbReference>
<evidence type="ECO:0000256" key="8">
    <source>
        <dbReference type="SAM" id="MobiDB-lite"/>
    </source>
</evidence>
<feature type="region of interest" description="Disordered" evidence="8">
    <location>
        <begin position="479"/>
        <end position="510"/>
    </location>
</feature>
<dbReference type="PROSITE" id="PS50006">
    <property type="entry name" value="FHA_DOMAIN"/>
    <property type="match status" value="1"/>
</dbReference>
<accession>A0A8C9ZG61</accession>
<reference evidence="11" key="1">
    <citation type="submission" date="2025-08" db="UniProtKB">
        <authorList>
            <consortium name="Ensembl"/>
        </authorList>
    </citation>
    <scope>IDENTIFICATION</scope>
</reference>
<name>A0A8C9ZG61_SANLU</name>
<evidence type="ECO:0000313" key="12">
    <source>
        <dbReference type="Proteomes" id="UP000694568"/>
    </source>
</evidence>
<dbReference type="PROSITE" id="PS00108">
    <property type="entry name" value="PROTEIN_KINASE_ST"/>
    <property type="match status" value="1"/>
</dbReference>